<evidence type="ECO:0000313" key="1">
    <source>
        <dbReference type="EMBL" id="QRQ81722.1"/>
    </source>
</evidence>
<organism evidence="1 2">
    <name type="scientific">Paralysiella testudinis</name>
    <dbReference type="NCBI Taxonomy" id="2809020"/>
    <lineage>
        <taxon>Bacteria</taxon>
        <taxon>Pseudomonadati</taxon>
        <taxon>Pseudomonadota</taxon>
        <taxon>Betaproteobacteria</taxon>
        <taxon>Neisseriales</taxon>
        <taxon>Neisseriaceae</taxon>
        <taxon>Paralysiella</taxon>
    </lineage>
</organism>
<gene>
    <name evidence="1" type="ORF">JQU52_13745</name>
</gene>
<dbReference type="KEGG" id="ptes:JQU52_13745"/>
<sequence length="52" mass="5858">MPEKRAFERGMRGIFTETDGKWITEAGCLSELGFCKGLRLPENMFSGSLCKQ</sequence>
<proteinExistence type="predicted"/>
<protein>
    <submittedName>
        <fullName evidence="1">Uncharacterized protein</fullName>
    </submittedName>
</protein>
<accession>A0A892ZFJ8</accession>
<evidence type="ECO:0000313" key="2">
    <source>
        <dbReference type="Proteomes" id="UP000653156"/>
    </source>
</evidence>
<reference evidence="1" key="1">
    <citation type="submission" date="2021-02" db="EMBL/GenBank/DDBJ databases">
        <title>Neisseriaceae sp. 26B isolated from the cloaca of a Common Toad-headed Turtle (Mesoclemmys nasuta).</title>
        <authorList>
            <person name="Spergser J."/>
            <person name="Busse H.-J."/>
        </authorList>
    </citation>
    <scope>NUCLEOTIDE SEQUENCE</scope>
    <source>
        <strain evidence="1">26B</strain>
    </source>
</reference>
<name>A0A892ZFJ8_9NEIS</name>
<keyword evidence="2" id="KW-1185">Reference proteome</keyword>
<dbReference type="Proteomes" id="UP000653156">
    <property type="component" value="Chromosome"/>
</dbReference>
<dbReference type="AlphaFoldDB" id="A0A892ZFJ8"/>
<dbReference type="EMBL" id="CP069798">
    <property type="protein sequence ID" value="QRQ81722.1"/>
    <property type="molecule type" value="Genomic_DNA"/>
</dbReference>
<dbReference type="RefSeq" id="WP_230340616.1">
    <property type="nucleotide sequence ID" value="NZ_CP069798.1"/>
</dbReference>